<dbReference type="GO" id="GO:0004497">
    <property type="term" value="F:monooxygenase activity"/>
    <property type="evidence" value="ECO:0007669"/>
    <property type="project" value="UniProtKB-KW"/>
</dbReference>
<keyword evidence="2" id="KW-1185">Reference proteome</keyword>
<proteinExistence type="predicted"/>
<dbReference type="PANTHER" id="PTHR39169">
    <property type="match status" value="1"/>
</dbReference>
<dbReference type="RefSeq" id="WP_342388820.1">
    <property type="nucleotide sequence ID" value="NZ_CP138333.2"/>
</dbReference>
<evidence type="ECO:0000313" key="2">
    <source>
        <dbReference type="Proteomes" id="UP001455384"/>
    </source>
</evidence>
<keyword evidence="1" id="KW-0560">Oxidoreductase</keyword>
<dbReference type="SUPFAM" id="SSF54909">
    <property type="entry name" value="Dimeric alpha+beta barrel"/>
    <property type="match status" value="1"/>
</dbReference>
<keyword evidence="1" id="KW-0503">Monooxygenase</keyword>
<reference evidence="2" key="1">
    <citation type="submission" date="2023-10" db="EMBL/GenBank/DDBJ databases">
        <title>Genome analysis and identification of Salinococcus sp. Bachu38 nov., a PGPR from the rhizosphere of Tamarix.</title>
        <authorList>
            <person name="Liang Z."/>
            <person name="Zhang X."/>
            <person name="Jia J."/>
            <person name="Chen X."/>
            <person name="Wang Y."/>
            <person name="Wang Q."/>
            <person name="Wang R."/>
        </authorList>
    </citation>
    <scope>NUCLEOTIDE SEQUENCE [LARGE SCALE GENOMIC DNA]</scope>
    <source>
        <strain evidence="2">Bachu38</strain>
    </source>
</reference>
<name>A0ABZ3CM40_9STAP</name>
<dbReference type="PANTHER" id="PTHR39169:SF1">
    <property type="entry name" value="MONOOXYGENASE YDHR-RELATED"/>
    <property type="match status" value="1"/>
</dbReference>
<dbReference type="Gene3D" id="3.30.70.100">
    <property type="match status" value="1"/>
</dbReference>
<dbReference type="EMBL" id="CP138333">
    <property type="protein sequence ID" value="WZX30301.1"/>
    <property type="molecule type" value="Genomic_DNA"/>
</dbReference>
<accession>A0ABZ3CM40</accession>
<gene>
    <name evidence="1" type="ORF">RQP18_03705</name>
</gene>
<dbReference type="InterPro" id="IPR014910">
    <property type="entry name" value="YdhR"/>
</dbReference>
<evidence type="ECO:0000313" key="1">
    <source>
        <dbReference type="EMBL" id="WZX30301.1"/>
    </source>
</evidence>
<dbReference type="NCBIfam" id="NF008333">
    <property type="entry name" value="PRK11118.1"/>
    <property type="match status" value="1"/>
</dbReference>
<dbReference type="Pfam" id="PF08803">
    <property type="entry name" value="ydhR"/>
    <property type="match status" value="1"/>
</dbReference>
<dbReference type="InterPro" id="IPR011008">
    <property type="entry name" value="Dimeric_a/b-barrel"/>
</dbReference>
<organism evidence="1 2">
    <name type="scientific">Salinicoccus bachuensis</name>
    <dbReference type="NCBI Taxonomy" id="3136731"/>
    <lineage>
        <taxon>Bacteria</taxon>
        <taxon>Bacillati</taxon>
        <taxon>Bacillota</taxon>
        <taxon>Bacilli</taxon>
        <taxon>Bacillales</taxon>
        <taxon>Staphylococcaceae</taxon>
        <taxon>Salinicoccus</taxon>
    </lineage>
</organism>
<protein>
    <submittedName>
        <fullName evidence="1">Monooxygenase</fullName>
    </submittedName>
</protein>
<dbReference type="Proteomes" id="UP001455384">
    <property type="component" value="Chromosome"/>
</dbReference>
<sequence length="101" mass="11351">MAALLQVDFEMKGPFGEEMSEAFKDLAESINEEPGFLWKIWTENALGKEAGGIYVFETRKDAEKYLKMHTERLASFGISNVIGKIFDINEPLSKINHAPIG</sequence>